<name>A0ABV3R2W7_9HYPH</name>
<dbReference type="PANTHER" id="PTHR43300:SF7">
    <property type="entry name" value="UDP-N-ACETYLBACILLOSAMINE N-ACETYLTRANSFERASE"/>
    <property type="match status" value="1"/>
</dbReference>
<dbReference type="Gene3D" id="2.160.10.10">
    <property type="entry name" value="Hexapeptide repeat proteins"/>
    <property type="match status" value="1"/>
</dbReference>
<dbReference type="InterPro" id="IPR050179">
    <property type="entry name" value="Trans_hexapeptide_repeat"/>
</dbReference>
<dbReference type="Pfam" id="PF00132">
    <property type="entry name" value="Hexapep"/>
    <property type="match status" value="1"/>
</dbReference>
<evidence type="ECO:0000256" key="1">
    <source>
        <dbReference type="ARBA" id="ARBA00007274"/>
    </source>
</evidence>
<keyword evidence="3" id="KW-1185">Reference proteome</keyword>
<accession>A0ABV3R2W7</accession>
<dbReference type="Proteomes" id="UP001556196">
    <property type="component" value="Unassembled WGS sequence"/>
</dbReference>
<reference evidence="2 3" key="1">
    <citation type="submission" date="2024-06" db="EMBL/GenBank/DDBJ databases">
        <authorList>
            <person name="Tuo L."/>
        </authorList>
    </citation>
    <scope>NUCLEOTIDE SEQUENCE [LARGE SCALE GENOMIC DNA]</scope>
    <source>
        <strain evidence="2 3">ZMM04-5</strain>
    </source>
</reference>
<dbReference type="SUPFAM" id="SSF51161">
    <property type="entry name" value="Trimeric LpxA-like enzymes"/>
    <property type="match status" value="1"/>
</dbReference>
<dbReference type="InterPro" id="IPR011004">
    <property type="entry name" value="Trimer_LpxA-like_sf"/>
</dbReference>
<evidence type="ECO:0000313" key="2">
    <source>
        <dbReference type="EMBL" id="MEW9806902.1"/>
    </source>
</evidence>
<evidence type="ECO:0000313" key="3">
    <source>
        <dbReference type="Proteomes" id="UP001556196"/>
    </source>
</evidence>
<dbReference type="RefSeq" id="WP_367724029.1">
    <property type="nucleotide sequence ID" value="NZ_JBFOCI010000003.1"/>
</dbReference>
<protein>
    <submittedName>
        <fullName evidence="2">DapH/DapD/GlmU-related protein</fullName>
    </submittedName>
</protein>
<dbReference type="InterPro" id="IPR001451">
    <property type="entry name" value="Hexapep"/>
</dbReference>
<dbReference type="Gene3D" id="3.40.50.20">
    <property type="match status" value="1"/>
</dbReference>
<proteinExistence type="inferred from homology"/>
<dbReference type="PANTHER" id="PTHR43300">
    <property type="entry name" value="ACETYLTRANSFERASE"/>
    <property type="match status" value="1"/>
</dbReference>
<sequence>MNGCAHILIGDGGHARACRDVASGQFERLFHLSDVDDGKSERLGSFDDIGRFPDARFHLAIGPSRARTELAGRLLEAGTRWFSLKSALAVVRTERIGEGVFVGHQSYVGPNAALGHLTIVNTAAIVEHDCVIGDGAFVGPGAVLCGGVRVGSYAMIGAGVVVVPRMEIEQGARIPAGVVVR</sequence>
<gene>
    <name evidence="2" type="ORF">ABUE31_13000</name>
</gene>
<organism evidence="2 3">
    <name type="scientific">Mesorhizobium marinum</name>
    <dbReference type="NCBI Taxonomy" id="3228790"/>
    <lineage>
        <taxon>Bacteria</taxon>
        <taxon>Pseudomonadati</taxon>
        <taxon>Pseudomonadota</taxon>
        <taxon>Alphaproteobacteria</taxon>
        <taxon>Hyphomicrobiales</taxon>
        <taxon>Phyllobacteriaceae</taxon>
        <taxon>Mesorhizobium</taxon>
    </lineage>
</organism>
<comment type="caution">
    <text evidence="2">The sequence shown here is derived from an EMBL/GenBank/DDBJ whole genome shotgun (WGS) entry which is preliminary data.</text>
</comment>
<comment type="similarity">
    <text evidence="1">Belongs to the transferase hexapeptide repeat family.</text>
</comment>
<dbReference type="EMBL" id="JBFOCI010000003">
    <property type="protein sequence ID" value="MEW9806902.1"/>
    <property type="molecule type" value="Genomic_DNA"/>
</dbReference>